<dbReference type="EMBL" id="CAJDYZ010008924">
    <property type="protein sequence ID" value="CAD1475947.1"/>
    <property type="molecule type" value="Genomic_DNA"/>
</dbReference>
<accession>A0A6V7H8Q7</accession>
<evidence type="ECO:0000313" key="1">
    <source>
        <dbReference type="EMBL" id="CAD1475947.1"/>
    </source>
</evidence>
<organism evidence="1 2">
    <name type="scientific">Heterotrigona itama</name>
    <dbReference type="NCBI Taxonomy" id="395501"/>
    <lineage>
        <taxon>Eukaryota</taxon>
        <taxon>Metazoa</taxon>
        <taxon>Ecdysozoa</taxon>
        <taxon>Arthropoda</taxon>
        <taxon>Hexapoda</taxon>
        <taxon>Insecta</taxon>
        <taxon>Pterygota</taxon>
        <taxon>Neoptera</taxon>
        <taxon>Endopterygota</taxon>
        <taxon>Hymenoptera</taxon>
        <taxon>Apocrita</taxon>
        <taxon>Aculeata</taxon>
        <taxon>Apoidea</taxon>
        <taxon>Anthophila</taxon>
        <taxon>Apidae</taxon>
        <taxon>Heterotrigona</taxon>
    </lineage>
</organism>
<gene>
    <name evidence="1" type="ORF">MHI_LOCUS610358</name>
</gene>
<dbReference type="OrthoDB" id="7992172at2759"/>
<keyword evidence="2" id="KW-1185">Reference proteome</keyword>
<protein>
    <recommendedName>
        <fullName evidence="3">Ig-like domain-containing protein</fullName>
    </recommendedName>
</protein>
<name>A0A6V7H8Q7_9HYME</name>
<sequence>MKQSICDCRLPCPGVRGKNRSRVFHRKYFLLEPVASTKPKFPMTENSRTYTVHCDQPLTLMCPAQAFPVPAFRCIYADIDARLIKGITSLREESYEFSRAHRRILRQMFLEPVASTRPKFPSLADSQTFKVTLGGAMTLLCPAQGFPVPSYSTRPQLSGPSDLQRFSVSSLKSVTLLCPAQGFPVPLYR</sequence>
<evidence type="ECO:0008006" key="3">
    <source>
        <dbReference type="Google" id="ProtNLM"/>
    </source>
</evidence>
<dbReference type="AlphaFoldDB" id="A0A6V7H8Q7"/>
<evidence type="ECO:0000313" key="2">
    <source>
        <dbReference type="Proteomes" id="UP000752696"/>
    </source>
</evidence>
<proteinExistence type="predicted"/>
<comment type="caution">
    <text evidence="1">The sequence shown here is derived from an EMBL/GenBank/DDBJ whole genome shotgun (WGS) entry which is preliminary data.</text>
</comment>
<reference evidence="1" key="1">
    <citation type="submission" date="2020-07" db="EMBL/GenBank/DDBJ databases">
        <authorList>
            <person name="Nazaruddin N."/>
        </authorList>
    </citation>
    <scope>NUCLEOTIDE SEQUENCE</scope>
</reference>
<dbReference type="Proteomes" id="UP000752696">
    <property type="component" value="Unassembled WGS sequence"/>
</dbReference>